<feature type="compositionally biased region" description="Polar residues" evidence="7">
    <location>
        <begin position="1020"/>
        <end position="1035"/>
    </location>
</feature>
<organism evidence="11 12">
    <name type="scientific">Nephila pilipes</name>
    <name type="common">Giant wood spider</name>
    <name type="synonym">Nephila maculata</name>
    <dbReference type="NCBI Taxonomy" id="299642"/>
    <lineage>
        <taxon>Eukaryota</taxon>
        <taxon>Metazoa</taxon>
        <taxon>Ecdysozoa</taxon>
        <taxon>Arthropoda</taxon>
        <taxon>Chelicerata</taxon>
        <taxon>Arachnida</taxon>
        <taxon>Araneae</taxon>
        <taxon>Araneomorphae</taxon>
        <taxon>Entelegynae</taxon>
        <taxon>Araneoidea</taxon>
        <taxon>Nephilidae</taxon>
        <taxon>Nephila</taxon>
    </lineage>
</organism>
<evidence type="ECO:0000259" key="8">
    <source>
        <dbReference type="Pfam" id="PF15904"/>
    </source>
</evidence>
<keyword evidence="4" id="KW-0963">Cytoplasm</keyword>
<dbReference type="InterPro" id="IPR057292">
    <property type="entry name" value="PH_S11IP"/>
</dbReference>
<feature type="compositionally biased region" description="Polar residues" evidence="7">
    <location>
        <begin position="379"/>
        <end position="398"/>
    </location>
</feature>
<feature type="compositionally biased region" description="Polar residues" evidence="7">
    <location>
        <begin position="835"/>
        <end position="847"/>
    </location>
</feature>
<feature type="compositionally biased region" description="Basic residues" evidence="7">
    <location>
        <begin position="399"/>
        <end position="416"/>
    </location>
</feature>
<dbReference type="SMART" id="SM00365">
    <property type="entry name" value="LRR_SD22"/>
    <property type="match status" value="3"/>
</dbReference>
<dbReference type="Pfam" id="PF25357">
    <property type="entry name" value="PH_S11IP"/>
    <property type="match status" value="1"/>
</dbReference>
<feature type="domain" description="LKB1 serine/threonine kinase interacting protein 1 N-terminal" evidence="8">
    <location>
        <begin position="11"/>
        <end position="88"/>
    </location>
</feature>
<feature type="region of interest" description="Disordered" evidence="7">
    <location>
        <begin position="370"/>
        <end position="417"/>
    </location>
</feature>
<evidence type="ECO:0000256" key="5">
    <source>
        <dbReference type="ARBA" id="ARBA00022614"/>
    </source>
</evidence>
<evidence type="ECO:0000259" key="10">
    <source>
        <dbReference type="Pfam" id="PF25357"/>
    </source>
</evidence>
<dbReference type="SUPFAM" id="SSF52058">
    <property type="entry name" value="L domain-like"/>
    <property type="match status" value="1"/>
</dbReference>
<sequence length="1370" mass="152579">MSLESKYTHASRFAQFLRTNGCKVIDGSCKLSLTTSALCLLNSLFVEVLNKEWPKSMSLSASEAEDIAADARFLCDFMKKVSFLKLFHTGQTLRGGVDLSQFSNLTVLELRKMPTHLIIGLDILSTQLKALICSRSIYLLKEIFGSSLTGENEPHEWSELKELNLAYNYLENLDQSLRNVSNIEILDLSHNHLRNADEIQVLKSLNFVNLSYNELEHLPTFNISSCRSLTKLYLRTNNLEDLEGIDCLFNLEELDVGYNLLSSYHVLSPLDKLKVLKVLNLEGNPIYYHSCHPALVAHCINPYALLKGFRLNGKILSPKHAVLHNLTDTGETNHTNNHQTSINTVVGDASSVSCAPSPSDFLTRSISEMSEKSSIEENPVSSLTSLSGTEQLAVSAKNSAKHNRRRKSKLKNKSKKVREVLISEQDYNEYDTVQQPVETSETTVPSHIRTKELLEARRKERGEAWLIPDNSFQTIPISTPQVPANTPLSSYFSPKLISVNDLISKVNSFATQPTHSPDKEKILSLNSLANELQSSPLETESAYSPGTDNNVLSSTPVEKELEEVLMLNAEKSSPDQLIGQLPQENDDIEVLNSSAEDFIDNNLNPSVSKDDVSDDIYGRNRALVQFDDLEESEEEPEDKIFFVEKKTKLYENIVKQPVSVTVGANYIKEKDVIAGKLIDRLDLNVLQSVSRVDSEEDGHKWCEIHLEFDTVKSSRQKRIYMFNIDDCISAKALIKILQPFADAKTLKEVTLGALECVKCGSQFSKQLVHKIVIKTKKPQSGKDAYDSNYNTKEHPEEIDACPNCGNHILVEMESLPLPSAALPPSPLSSTKKESNTSPDTMSVGSGSPGNVFSNLFSSMKISPILKRKPVPITLSSQGIGETSKEAMINTQNSSSKCSSSNESTLRRNSSDVTIISNPSQSSIAVIPDPELNLNTITEKDSQSSLSPPISQDSIYYKAHNTSESEDHVDIVESELPSVAVLKDKLCPTNGADNDFFSLTESSANESASHFLAKEVVSSGSENYMSPSKSASSLEPKSNELSDTKELDDVSQLLNILGEKRTITYDTFSEIDHRLKLHLEYSVFGNDEQLEACLQTSIVPLSTGDEFTGMFALSTKKLYIIKFLPLYNLSLNQSEAIDKVIQIVHCSSLGQLKQIKAILGNQGLTIACGSNLQVFTLVIRDADICNTFSSLLSDFIQEHKADFGKVEFLSSADDTMQLLRDSVFSFERNVEPDETPEILLHLFAFWWNSRAGEKNSNIPVCVIVTPEDIFVSRILYKKQDSFLDLKNLSVYHYSSVDHQKLSDLVSLKLRKDLRSVEISFLNETSCQQNCDSVFWTIEMETKSALFSFISALKNPWEEIFGVPLSLSCEEA</sequence>
<dbReference type="GO" id="GO:0005737">
    <property type="term" value="C:cytoplasm"/>
    <property type="evidence" value="ECO:0007669"/>
    <property type="project" value="UniProtKB-SubCell"/>
</dbReference>
<dbReference type="OrthoDB" id="7451790at2759"/>
<dbReference type="PANTHER" id="PTHR15454:SF69">
    <property type="entry name" value="SERINE_THREONINE-PROTEIN KINASE 11-INTERACTING PROTEIN"/>
    <property type="match status" value="1"/>
</dbReference>
<feature type="domain" description="Serine/threonine-protein kinase 11-interacting protein PH" evidence="10">
    <location>
        <begin position="657"/>
        <end position="742"/>
    </location>
</feature>
<dbReference type="InterPro" id="IPR032675">
    <property type="entry name" value="LRR_dom_sf"/>
</dbReference>
<proteinExistence type="inferred from homology"/>
<keyword evidence="5" id="KW-0433">Leucine-rich repeat</keyword>
<dbReference type="Proteomes" id="UP000887013">
    <property type="component" value="Unassembled WGS sequence"/>
</dbReference>
<comment type="subcellular location">
    <subcellularLocation>
        <location evidence="1">Cytoplasm</location>
    </subcellularLocation>
</comment>
<dbReference type="InterPro" id="IPR001611">
    <property type="entry name" value="Leu-rich_rpt"/>
</dbReference>
<accession>A0A8X6NZM6</accession>
<name>A0A8X6NZM6_NEPPI</name>
<gene>
    <name evidence="11" type="primary">STK11IP</name>
    <name evidence="11" type="ORF">NPIL_416661</name>
</gene>
<keyword evidence="6" id="KW-0677">Repeat</keyword>
<keyword evidence="12" id="KW-1185">Reference proteome</keyword>
<protein>
    <recommendedName>
        <fullName evidence="3">Serine/threonine-protein kinase 11-interacting protein</fullName>
    </recommendedName>
</protein>
<evidence type="ECO:0000256" key="7">
    <source>
        <dbReference type="SAM" id="MobiDB-lite"/>
    </source>
</evidence>
<evidence type="ECO:0000256" key="1">
    <source>
        <dbReference type="ARBA" id="ARBA00004496"/>
    </source>
</evidence>
<dbReference type="InterPro" id="IPR057288">
    <property type="entry name" value="PH_PLEKHM2"/>
</dbReference>
<dbReference type="InterPro" id="IPR031782">
    <property type="entry name" value="LIP1_N"/>
</dbReference>
<evidence type="ECO:0000313" key="12">
    <source>
        <dbReference type="Proteomes" id="UP000887013"/>
    </source>
</evidence>
<comment type="caution">
    <text evidence="11">The sequence shown here is derived from an EMBL/GenBank/DDBJ whole genome shotgun (WGS) entry which is preliminary data.</text>
</comment>
<comment type="similarity">
    <text evidence="2">Belongs to the STK11IP family.</text>
</comment>
<dbReference type="Pfam" id="PF23142">
    <property type="entry name" value="PH_PLEKHM2"/>
    <property type="match status" value="1"/>
</dbReference>
<evidence type="ECO:0000256" key="4">
    <source>
        <dbReference type="ARBA" id="ARBA00022490"/>
    </source>
</evidence>
<evidence type="ECO:0000259" key="9">
    <source>
        <dbReference type="Pfam" id="PF23142"/>
    </source>
</evidence>
<evidence type="ECO:0000256" key="3">
    <source>
        <dbReference type="ARBA" id="ARBA00020683"/>
    </source>
</evidence>
<dbReference type="PANTHER" id="PTHR15454">
    <property type="entry name" value="NISCHARIN RELATED"/>
    <property type="match status" value="1"/>
</dbReference>
<dbReference type="Gene3D" id="3.80.10.10">
    <property type="entry name" value="Ribonuclease Inhibitor"/>
    <property type="match status" value="1"/>
</dbReference>
<feature type="domain" description="PLEKHM2 PH" evidence="9">
    <location>
        <begin position="1069"/>
        <end position="1200"/>
    </location>
</feature>
<dbReference type="PROSITE" id="PS51450">
    <property type="entry name" value="LRR"/>
    <property type="match status" value="2"/>
</dbReference>
<feature type="region of interest" description="Disordered" evidence="7">
    <location>
        <begin position="820"/>
        <end position="847"/>
    </location>
</feature>
<dbReference type="EMBL" id="BMAW01015427">
    <property type="protein sequence ID" value="GFT43704.1"/>
    <property type="molecule type" value="Genomic_DNA"/>
</dbReference>
<evidence type="ECO:0000313" key="11">
    <source>
        <dbReference type="EMBL" id="GFT43704.1"/>
    </source>
</evidence>
<feature type="region of interest" description="Disordered" evidence="7">
    <location>
        <begin position="1020"/>
        <end position="1042"/>
    </location>
</feature>
<dbReference type="Pfam" id="PF15904">
    <property type="entry name" value="LIP1"/>
    <property type="match status" value="1"/>
</dbReference>
<evidence type="ECO:0000256" key="6">
    <source>
        <dbReference type="ARBA" id="ARBA00022737"/>
    </source>
</evidence>
<evidence type="ECO:0000256" key="2">
    <source>
        <dbReference type="ARBA" id="ARBA00008771"/>
    </source>
</evidence>
<reference evidence="11" key="1">
    <citation type="submission" date="2020-08" db="EMBL/GenBank/DDBJ databases">
        <title>Multicomponent nature underlies the extraordinary mechanical properties of spider dragline silk.</title>
        <authorList>
            <person name="Kono N."/>
            <person name="Nakamura H."/>
            <person name="Mori M."/>
            <person name="Yoshida Y."/>
            <person name="Ohtoshi R."/>
            <person name="Malay A.D."/>
            <person name="Moran D.A.P."/>
            <person name="Tomita M."/>
            <person name="Numata K."/>
            <person name="Arakawa K."/>
        </authorList>
    </citation>
    <scope>NUCLEOTIDE SEQUENCE</scope>
</reference>